<name>A0A2S4A089_ARTGL</name>
<dbReference type="PANTHER" id="PTHR30250:SF11">
    <property type="entry name" value="O-ANTIGEN TRANSPORTER-RELATED"/>
    <property type="match status" value="1"/>
</dbReference>
<feature type="transmembrane region" description="Helical" evidence="7">
    <location>
        <begin position="338"/>
        <end position="366"/>
    </location>
</feature>
<feature type="transmembrane region" description="Helical" evidence="7">
    <location>
        <begin position="492"/>
        <end position="510"/>
    </location>
</feature>
<dbReference type="Proteomes" id="UP000237061">
    <property type="component" value="Unassembled WGS sequence"/>
</dbReference>
<sequence length="519" mass="55337">MSDSADRQQISPTQLPPHQDQHQQDAGRSLKRIARSGGANLLGSGLSAIVGFALIVLISRRWDPETAGLFFAVSSIFLIAVAVSQLGVDQGLVRFLAWNTARNQTSVNRHLVRNGVTVSLCAAASLVVAAVVFSRPLAELLRGGPASEQTMGMVLVFAVALPVAAGYELMLAITRGFAHMGPTIYIERLVRPLVQLGAVLAAALTHADLLWLAVAWTGPYVVSLVCAAAAVAHIARKRPGILGKGARSTDRAARGEFWRFTIPRGLSRMALVALQRADIALVTILAGPAEAAIYTAVTRFLVLGQLANTAIQQVSEPQLARLLANANIAGTRRVAQKLTLWSVALTWPIHLTAFVFADVVLGTLFGPDYEEGSSALRILALAMLFSTAMGPVDTLLNMAGRSTQSLVNTTTALAFDVVGCLLLVPHWGIFGAATAWAGAICLRNIMCFFQVRKSVHVTPVSRAAVFMIFATTVIFLLLPVLGRILLPAQIPFQASILGISCLFYAGLLGVKRRMISPKT</sequence>
<feature type="transmembrane region" description="Helical" evidence="7">
    <location>
        <begin position="406"/>
        <end position="424"/>
    </location>
</feature>
<evidence type="ECO:0000256" key="1">
    <source>
        <dbReference type="ARBA" id="ARBA00004651"/>
    </source>
</evidence>
<gene>
    <name evidence="8" type="ORF">CVS27_03215</name>
</gene>
<evidence type="ECO:0000256" key="5">
    <source>
        <dbReference type="ARBA" id="ARBA00023136"/>
    </source>
</evidence>
<dbReference type="PANTHER" id="PTHR30250">
    <property type="entry name" value="PST FAMILY PREDICTED COLANIC ACID TRANSPORTER"/>
    <property type="match status" value="1"/>
</dbReference>
<accession>A0A2S4A089</accession>
<dbReference type="RefSeq" id="WP_103464296.1">
    <property type="nucleotide sequence ID" value="NZ_PPXC01000002.1"/>
</dbReference>
<evidence type="ECO:0000256" key="3">
    <source>
        <dbReference type="ARBA" id="ARBA00022692"/>
    </source>
</evidence>
<comment type="caution">
    <text evidence="8">The sequence shown here is derived from an EMBL/GenBank/DDBJ whole genome shotgun (WGS) entry which is preliminary data.</text>
</comment>
<evidence type="ECO:0000256" key="2">
    <source>
        <dbReference type="ARBA" id="ARBA00022475"/>
    </source>
</evidence>
<evidence type="ECO:0000313" key="9">
    <source>
        <dbReference type="Proteomes" id="UP000237061"/>
    </source>
</evidence>
<evidence type="ECO:0000256" key="7">
    <source>
        <dbReference type="SAM" id="Phobius"/>
    </source>
</evidence>
<evidence type="ECO:0000313" key="8">
    <source>
        <dbReference type="EMBL" id="POH74888.1"/>
    </source>
</evidence>
<dbReference type="AlphaFoldDB" id="A0A2S4A089"/>
<feature type="transmembrane region" description="Helical" evidence="7">
    <location>
        <begin position="193"/>
        <end position="212"/>
    </location>
</feature>
<proteinExistence type="predicted"/>
<feature type="region of interest" description="Disordered" evidence="6">
    <location>
        <begin position="1"/>
        <end position="27"/>
    </location>
</feature>
<protein>
    <submittedName>
        <fullName evidence="8">Polysaccharide biosynthesis protein</fullName>
    </submittedName>
</protein>
<comment type="subcellular location">
    <subcellularLocation>
        <location evidence="1">Cell membrane</location>
        <topology evidence="1">Multi-pass membrane protein</topology>
    </subcellularLocation>
</comment>
<keyword evidence="4 7" id="KW-1133">Transmembrane helix</keyword>
<keyword evidence="5 7" id="KW-0472">Membrane</keyword>
<keyword evidence="3 7" id="KW-0812">Transmembrane</keyword>
<feature type="transmembrane region" description="Helical" evidence="7">
    <location>
        <begin position="70"/>
        <end position="88"/>
    </location>
</feature>
<feature type="transmembrane region" description="Helical" evidence="7">
    <location>
        <begin position="430"/>
        <end position="451"/>
    </location>
</feature>
<dbReference type="InterPro" id="IPR002797">
    <property type="entry name" value="Polysacc_synth"/>
</dbReference>
<dbReference type="GO" id="GO:0005886">
    <property type="term" value="C:plasma membrane"/>
    <property type="evidence" value="ECO:0007669"/>
    <property type="project" value="UniProtKB-SubCell"/>
</dbReference>
<dbReference type="InterPro" id="IPR050833">
    <property type="entry name" value="Poly_Biosynth_Transport"/>
</dbReference>
<feature type="transmembrane region" description="Helical" evidence="7">
    <location>
        <begin position="463"/>
        <end position="486"/>
    </location>
</feature>
<feature type="transmembrane region" description="Helical" evidence="7">
    <location>
        <begin position="111"/>
        <end position="133"/>
    </location>
</feature>
<evidence type="ECO:0000256" key="6">
    <source>
        <dbReference type="SAM" id="MobiDB-lite"/>
    </source>
</evidence>
<dbReference type="Pfam" id="PF01943">
    <property type="entry name" value="Polysacc_synt"/>
    <property type="match status" value="1"/>
</dbReference>
<evidence type="ECO:0000256" key="4">
    <source>
        <dbReference type="ARBA" id="ARBA00022989"/>
    </source>
</evidence>
<feature type="transmembrane region" description="Helical" evidence="7">
    <location>
        <begin position="378"/>
        <end position="399"/>
    </location>
</feature>
<feature type="transmembrane region" description="Helical" evidence="7">
    <location>
        <begin position="153"/>
        <end position="173"/>
    </location>
</feature>
<dbReference type="EMBL" id="PPXC01000002">
    <property type="protein sequence ID" value="POH74888.1"/>
    <property type="molecule type" value="Genomic_DNA"/>
</dbReference>
<feature type="transmembrane region" description="Helical" evidence="7">
    <location>
        <begin position="38"/>
        <end position="58"/>
    </location>
</feature>
<keyword evidence="2" id="KW-1003">Cell membrane</keyword>
<feature type="transmembrane region" description="Helical" evidence="7">
    <location>
        <begin position="218"/>
        <end position="235"/>
    </location>
</feature>
<keyword evidence="9" id="KW-1185">Reference proteome</keyword>
<reference evidence="8 9" key="1">
    <citation type="submission" date="2018-01" db="EMBL/GenBank/DDBJ databases">
        <title>Arthrobacter sp. nov., from glaciers in China.</title>
        <authorList>
            <person name="Liu Q."/>
            <person name="Xin Y.-H."/>
        </authorList>
    </citation>
    <scope>NUCLEOTIDE SEQUENCE [LARGE SCALE GENOMIC DNA]</scope>
    <source>
        <strain evidence="8 9">HLT2-12-2</strain>
    </source>
</reference>
<organism evidence="8 9">
    <name type="scientific">Arthrobacter glacialis</name>
    <dbReference type="NCBI Taxonomy" id="1664"/>
    <lineage>
        <taxon>Bacteria</taxon>
        <taxon>Bacillati</taxon>
        <taxon>Actinomycetota</taxon>
        <taxon>Actinomycetes</taxon>
        <taxon>Micrococcales</taxon>
        <taxon>Micrococcaceae</taxon>
        <taxon>Arthrobacter</taxon>
    </lineage>
</organism>